<dbReference type="InterPro" id="IPR014777">
    <property type="entry name" value="4pyrrole_Mease_sub1"/>
</dbReference>
<dbReference type="NCBIfam" id="TIGR00444">
    <property type="entry name" value="mazG"/>
    <property type="match status" value="1"/>
</dbReference>
<name>A0A147K517_9BACI</name>
<dbReference type="InterPro" id="IPR035013">
    <property type="entry name" value="YabN_N"/>
</dbReference>
<evidence type="ECO:0000259" key="2">
    <source>
        <dbReference type="Pfam" id="PF03819"/>
    </source>
</evidence>
<dbReference type="Gene3D" id="1.10.287.1080">
    <property type="entry name" value="MazG-like"/>
    <property type="match status" value="2"/>
</dbReference>
<evidence type="ECO:0000259" key="1">
    <source>
        <dbReference type="Pfam" id="PF00590"/>
    </source>
</evidence>
<comment type="caution">
    <text evidence="3">The sequence shown here is derived from an EMBL/GenBank/DDBJ whole genome shotgun (WGS) entry which is preliminary data.</text>
</comment>
<evidence type="ECO:0000313" key="3">
    <source>
        <dbReference type="EMBL" id="KUP04588.1"/>
    </source>
</evidence>
<dbReference type="AlphaFoldDB" id="A0A147K517"/>
<dbReference type="OrthoDB" id="9808939at2"/>
<dbReference type="EMBL" id="LDYG01000049">
    <property type="protein sequence ID" value="KUP04588.1"/>
    <property type="molecule type" value="Genomic_DNA"/>
</dbReference>
<keyword evidence="4" id="KW-1185">Reference proteome</keyword>
<reference evidence="3 4" key="1">
    <citation type="journal article" date="2016" name="Front. Microbiol.">
        <title>Microevolution Analysis of Bacillus coahuilensis Unveils Differences in Phosphorus Acquisition Strategies and Their Regulation.</title>
        <authorList>
            <person name="Gomez-Lunar Z."/>
            <person name="Hernandez-Gonzalez I."/>
            <person name="Rodriguez-Torres M.D."/>
            <person name="Souza V."/>
            <person name="Olmedo-Alvarez G."/>
        </authorList>
    </citation>
    <scope>NUCLEOTIDE SEQUENCE [LARGE SCALE GENOMIC DNA]</scope>
    <source>
        <strain evidence="4">p1.1.43</strain>
    </source>
</reference>
<organism evidence="3 4">
    <name type="scientific">Bacillus coahuilensis p1.1.43</name>
    <dbReference type="NCBI Taxonomy" id="1150625"/>
    <lineage>
        <taxon>Bacteria</taxon>
        <taxon>Bacillati</taxon>
        <taxon>Bacillota</taxon>
        <taxon>Bacilli</taxon>
        <taxon>Bacillales</taxon>
        <taxon>Bacillaceae</taxon>
        <taxon>Bacillus</taxon>
    </lineage>
</organism>
<dbReference type="STRING" id="1150625.Q75_15100"/>
<dbReference type="GO" id="GO:0008168">
    <property type="term" value="F:methyltransferase activity"/>
    <property type="evidence" value="ECO:0007669"/>
    <property type="project" value="InterPro"/>
</dbReference>
<dbReference type="InterPro" id="IPR024180">
    <property type="entry name" value="Tetrapyrrole_Mease/MazG_pred"/>
</dbReference>
<sequence length="488" mass="55632">MNKIDVIGLGSGDLDQLPYGIYKRLKESSHAYLRTKEHPVVRELEKEGFEYESFDAVYEEHDQFEAVYEAIVQTLIKKSEKGPVLYVVPGHPLVAERTVQLLIEAERNGEIELGILGGQSFLDSLFTSVKVDPIEGFQLVDGTNLHPSSILPTQNIFVGQVYDAMVASEVKLVLLEKYPYDHKVKLVTAAGSRDEVIREVPLYEMDHHAELNNLTSLFVPALTKKEELYKEFATLKEIISTLRGPNGCPWDRKQTHESLKKYLLEESYELIEAIDQDDIDGIIEELGDVLLQVMLHAQIGADDGMFDITDVIEVISEKMVRRHPHVFGDVSVKDADEVTSNWDEIKKQEKSSNVSSILDGKKGLPPLQQGYEFQKEAAKVGFDWEDPKDAWEKVKEELAEFAQEWKHGNNEDLQKEWGDVVFSLVNVARMLNIHPEEALVQTNLKFKHRFQYIEQAVAGRGQTLTDLSLEQLDALWNEAKGRERVWKR</sequence>
<dbReference type="PANTHER" id="PTHR30522:SF0">
    <property type="entry name" value="NUCLEOSIDE TRIPHOSPHATE PYROPHOSPHOHYDROLASE"/>
    <property type="match status" value="1"/>
</dbReference>
<dbReference type="Pfam" id="PF03819">
    <property type="entry name" value="MazG"/>
    <property type="match status" value="2"/>
</dbReference>
<dbReference type="GO" id="GO:0046047">
    <property type="term" value="P:TTP catabolic process"/>
    <property type="evidence" value="ECO:0007669"/>
    <property type="project" value="TreeGrafter"/>
</dbReference>
<proteinExistence type="predicted"/>
<dbReference type="PIRSF" id="PIRSF002845">
    <property type="entry name" value="Ttrprl_mtas_MazG"/>
    <property type="match status" value="1"/>
</dbReference>
<accession>A0A147K517</accession>
<dbReference type="Proteomes" id="UP000074108">
    <property type="component" value="Unassembled WGS sequence"/>
</dbReference>
<feature type="domain" description="Tetrapyrrole methylase" evidence="1">
    <location>
        <begin position="6"/>
        <end position="205"/>
    </location>
</feature>
<dbReference type="GO" id="GO:0006203">
    <property type="term" value="P:dGTP catabolic process"/>
    <property type="evidence" value="ECO:0007669"/>
    <property type="project" value="TreeGrafter"/>
</dbReference>
<dbReference type="CDD" id="cd11529">
    <property type="entry name" value="NTP-PPase_MazG_Cterm"/>
    <property type="match status" value="1"/>
</dbReference>
<dbReference type="PATRIC" id="fig|1150625.3.peg.3152"/>
<dbReference type="GO" id="GO:0046081">
    <property type="term" value="P:dUTP catabolic process"/>
    <property type="evidence" value="ECO:0007669"/>
    <property type="project" value="TreeGrafter"/>
</dbReference>
<feature type="domain" description="NTP pyrophosphohydrolase MazG-like" evidence="2">
    <location>
        <begin position="392"/>
        <end position="449"/>
    </location>
</feature>
<dbReference type="SUPFAM" id="SSF53790">
    <property type="entry name" value="Tetrapyrrole methylase"/>
    <property type="match status" value="1"/>
</dbReference>
<dbReference type="FunFam" id="1.10.287.1080:FF:000001">
    <property type="entry name" value="Nucleoside triphosphate pyrophosphohydrolase"/>
    <property type="match status" value="1"/>
</dbReference>
<dbReference type="GO" id="GO:0046052">
    <property type="term" value="P:UTP catabolic process"/>
    <property type="evidence" value="ECO:0007669"/>
    <property type="project" value="TreeGrafter"/>
</dbReference>
<dbReference type="InterPro" id="IPR004518">
    <property type="entry name" value="MazG-like_dom"/>
</dbReference>
<dbReference type="RefSeq" id="WP_059351845.1">
    <property type="nucleotide sequence ID" value="NZ_LDYG01000049.1"/>
</dbReference>
<dbReference type="Gene3D" id="3.40.1010.10">
    <property type="entry name" value="Cobalt-precorrin-4 Transmethylase, Domain 1"/>
    <property type="match status" value="1"/>
</dbReference>
<evidence type="ECO:0000313" key="4">
    <source>
        <dbReference type="Proteomes" id="UP000074108"/>
    </source>
</evidence>
<dbReference type="InterPro" id="IPR000878">
    <property type="entry name" value="4pyrrol_Mease"/>
</dbReference>
<dbReference type="FunFam" id="3.40.1010.10:FF:000008">
    <property type="entry name" value="Similar to nucleoside triphosphate pyrophosphohydrolase, MazG"/>
    <property type="match status" value="1"/>
</dbReference>
<evidence type="ECO:0008006" key="5">
    <source>
        <dbReference type="Google" id="ProtNLM"/>
    </source>
</evidence>
<dbReference type="GO" id="GO:0046061">
    <property type="term" value="P:dATP catabolic process"/>
    <property type="evidence" value="ECO:0007669"/>
    <property type="project" value="TreeGrafter"/>
</dbReference>
<gene>
    <name evidence="3" type="ORF">Q75_15100</name>
</gene>
<dbReference type="InterPro" id="IPR035996">
    <property type="entry name" value="4pyrrol_Methylase_sf"/>
</dbReference>
<dbReference type="Pfam" id="PF00590">
    <property type="entry name" value="TP_methylase"/>
    <property type="match status" value="1"/>
</dbReference>
<dbReference type="InterPro" id="IPR011551">
    <property type="entry name" value="NTP_PyrPHydrolase_MazG"/>
</dbReference>
<dbReference type="CDD" id="cd11528">
    <property type="entry name" value="NTP-PPase_MazG_Nterm"/>
    <property type="match status" value="1"/>
</dbReference>
<dbReference type="GO" id="GO:0006950">
    <property type="term" value="P:response to stress"/>
    <property type="evidence" value="ECO:0007669"/>
    <property type="project" value="UniProtKB-ARBA"/>
</dbReference>
<dbReference type="CDD" id="cd11723">
    <property type="entry name" value="YabN_N_like"/>
    <property type="match status" value="1"/>
</dbReference>
<dbReference type="InterPro" id="IPR048015">
    <property type="entry name" value="NTP-PPase_MazG-like_N"/>
</dbReference>
<dbReference type="FunFam" id="1.10.287.1080:FF:000003">
    <property type="entry name" value="Nucleoside triphosphate pyrophosphohydrolase"/>
    <property type="match status" value="1"/>
</dbReference>
<protein>
    <recommendedName>
        <fullName evidence="5">MazG family protein</fullName>
    </recommendedName>
</protein>
<dbReference type="NCBIfam" id="NF007113">
    <property type="entry name" value="PRK09562.1"/>
    <property type="match status" value="1"/>
</dbReference>
<dbReference type="PANTHER" id="PTHR30522">
    <property type="entry name" value="NUCLEOSIDE TRIPHOSPHATE PYROPHOSPHOHYDROLASE"/>
    <property type="match status" value="1"/>
</dbReference>
<dbReference type="GO" id="GO:0047429">
    <property type="term" value="F:nucleoside triphosphate diphosphatase activity"/>
    <property type="evidence" value="ECO:0007669"/>
    <property type="project" value="InterPro"/>
</dbReference>
<feature type="domain" description="NTP pyrophosphohydrolase MazG-like" evidence="2">
    <location>
        <begin position="254"/>
        <end position="327"/>
    </location>
</feature>
<dbReference type="SUPFAM" id="SSF101386">
    <property type="entry name" value="all-alpha NTP pyrophosphatases"/>
    <property type="match status" value="2"/>
</dbReference>
<dbReference type="GO" id="GO:0046076">
    <property type="term" value="P:dTTP catabolic process"/>
    <property type="evidence" value="ECO:0007669"/>
    <property type="project" value="TreeGrafter"/>
</dbReference>
<dbReference type="InterPro" id="IPR048011">
    <property type="entry name" value="NTP-PPase_MazG-like_C"/>
</dbReference>